<dbReference type="PANTHER" id="PTHR30027:SF3">
    <property type="entry name" value="16S RRNA (URACIL(1498)-N(3))-METHYLTRANSFERASE"/>
    <property type="match status" value="1"/>
</dbReference>
<accession>A0A5C1QIC9</accession>
<evidence type="ECO:0000256" key="8">
    <source>
        <dbReference type="ARBA" id="ARBA00025699"/>
    </source>
</evidence>
<evidence type="ECO:0000256" key="1">
    <source>
        <dbReference type="ARBA" id="ARBA00004496"/>
    </source>
</evidence>
<evidence type="ECO:0000256" key="5">
    <source>
        <dbReference type="ARBA" id="ARBA00022603"/>
    </source>
</evidence>
<dbReference type="GO" id="GO:0005737">
    <property type="term" value="C:cytoplasm"/>
    <property type="evidence" value="ECO:0007669"/>
    <property type="project" value="UniProtKB-SubCell"/>
</dbReference>
<evidence type="ECO:0000256" key="10">
    <source>
        <dbReference type="PIRNR" id="PIRNR015601"/>
    </source>
</evidence>
<reference evidence="12 13" key="2">
    <citation type="submission" date="2019-09" db="EMBL/GenBank/DDBJ databases">
        <title>Complete Genome Sequence and Methylome Analysis of free living Spirochaetas.</title>
        <authorList>
            <person name="Leshcheva N."/>
            <person name="Mikheeva N."/>
        </authorList>
    </citation>
    <scope>NUCLEOTIDE SEQUENCE [LARGE SCALE GENOMIC DNA]</scope>
    <source>
        <strain evidence="12 13">P</strain>
    </source>
</reference>
<gene>
    <name evidence="12" type="ORF">EW093_16890</name>
</gene>
<comment type="subcellular location">
    <subcellularLocation>
        <location evidence="1 10">Cytoplasm</location>
    </subcellularLocation>
</comment>
<evidence type="ECO:0000256" key="4">
    <source>
        <dbReference type="ARBA" id="ARBA00022552"/>
    </source>
</evidence>
<evidence type="ECO:0000256" key="3">
    <source>
        <dbReference type="ARBA" id="ARBA00022490"/>
    </source>
</evidence>
<reference evidence="12 13" key="1">
    <citation type="submission" date="2019-02" db="EMBL/GenBank/DDBJ databases">
        <authorList>
            <person name="Fomenkov A."/>
            <person name="Dubinina G."/>
            <person name="Grabovich M."/>
            <person name="Vincze T."/>
            <person name="Roberts R.J."/>
        </authorList>
    </citation>
    <scope>NUCLEOTIDE SEQUENCE [LARGE SCALE GENOMIC DNA]</scope>
    <source>
        <strain evidence="12 13">P</strain>
    </source>
</reference>
<dbReference type="InterPro" id="IPR006700">
    <property type="entry name" value="RsmE"/>
</dbReference>
<dbReference type="RefSeq" id="WP_149569520.1">
    <property type="nucleotide sequence ID" value="NZ_CP035807.1"/>
</dbReference>
<evidence type="ECO:0000256" key="2">
    <source>
        <dbReference type="ARBA" id="ARBA00005528"/>
    </source>
</evidence>
<dbReference type="AlphaFoldDB" id="A0A5C1QIC9"/>
<evidence type="ECO:0000256" key="6">
    <source>
        <dbReference type="ARBA" id="ARBA00022679"/>
    </source>
</evidence>
<dbReference type="PANTHER" id="PTHR30027">
    <property type="entry name" value="RIBOSOMAL RNA SMALL SUBUNIT METHYLTRANSFERASE E"/>
    <property type="match status" value="1"/>
</dbReference>
<dbReference type="Pfam" id="PF04452">
    <property type="entry name" value="Methyltrans_RNA"/>
    <property type="match status" value="1"/>
</dbReference>
<dbReference type="OrthoDB" id="362914at2"/>
<evidence type="ECO:0000259" key="11">
    <source>
        <dbReference type="Pfam" id="PF04452"/>
    </source>
</evidence>
<keyword evidence="4 10" id="KW-0698">rRNA processing</keyword>
<keyword evidence="7 10" id="KW-0949">S-adenosyl-L-methionine</keyword>
<evidence type="ECO:0000256" key="7">
    <source>
        <dbReference type="ARBA" id="ARBA00022691"/>
    </source>
</evidence>
<name>A0A5C1QIC9_9SPIO</name>
<feature type="domain" description="Ribosomal RNA small subunit methyltransferase E methyltransferase" evidence="11">
    <location>
        <begin position="74"/>
        <end position="230"/>
    </location>
</feature>
<dbReference type="InterPro" id="IPR029026">
    <property type="entry name" value="tRNA_m1G_MTases_N"/>
</dbReference>
<organism evidence="12 13">
    <name type="scientific">Thiospirochaeta perfilievii</name>
    <dbReference type="NCBI Taxonomy" id="252967"/>
    <lineage>
        <taxon>Bacteria</taxon>
        <taxon>Pseudomonadati</taxon>
        <taxon>Spirochaetota</taxon>
        <taxon>Spirochaetia</taxon>
        <taxon>Spirochaetales</taxon>
        <taxon>Spirochaetaceae</taxon>
        <taxon>Thiospirochaeta</taxon>
    </lineage>
</organism>
<dbReference type="EC" id="2.1.1.193" evidence="10"/>
<keyword evidence="6 10" id="KW-0808">Transferase</keyword>
<dbReference type="Proteomes" id="UP000323824">
    <property type="component" value="Chromosome"/>
</dbReference>
<dbReference type="GO" id="GO:0070042">
    <property type="term" value="F:rRNA (uridine-N3-)-methyltransferase activity"/>
    <property type="evidence" value="ECO:0007669"/>
    <property type="project" value="TreeGrafter"/>
</dbReference>
<dbReference type="KEGG" id="sper:EW093_16890"/>
<proteinExistence type="inferred from homology"/>
<evidence type="ECO:0000313" key="13">
    <source>
        <dbReference type="Proteomes" id="UP000323824"/>
    </source>
</evidence>
<protein>
    <recommendedName>
        <fullName evidence="10">Ribosomal RNA small subunit methyltransferase E</fullName>
        <ecNumber evidence="10">2.1.1.193</ecNumber>
    </recommendedName>
</protein>
<comment type="function">
    <text evidence="8 10">Specifically methylates the N3 position of the uracil ring of uridine 1498 (m3U1498) in 16S rRNA. Acts on the fully assembled 30S ribosomal subunit.</text>
</comment>
<keyword evidence="5 10" id="KW-0489">Methyltransferase</keyword>
<dbReference type="PIRSF" id="PIRSF015601">
    <property type="entry name" value="MTase_slr0722"/>
    <property type="match status" value="1"/>
</dbReference>
<dbReference type="CDD" id="cd18084">
    <property type="entry name" value="RsmE-like"/>
    <property type="match status" value="1"/>
</dbReference>
<comment type="similarity">
    <text evidence="2 10">Belongs to the RNA methyltransferase RsmE family.</text>
</comment>
<evidence type="ECO:0000313" key="12">
    <source>
        <dbReference type="EMBL" id="QEN06294.1"/>
    </source>
</evidence>
<sequence length="238" mass="26812">MNLILFKKEEELGFLPKDDARYKHIMDIIKVTIGDKLDFGIIGGKKGKITITRIEDRGFYFDYNLDNDSPALYPVTLIIGTPRPPVAKRLLKDLSTTGVEKIIMCATDLGEKTYLSSKLWKDQQYVEYIIEGGIQGESTLLPEIERYYSLKKAIESIPSDVDRLAMDNISPDLTLSSYIPKSKNVVICIGGERGFSDRERNILRDSGFSIFKIGERVLRTETACHHVLGSILTTMGLI</sequence>
<dbReference type="NCBIfam" id="TIGR00046">
    <property type="entry name" value="RsmE family RNA methyltransferase"/>
    <property type="match status" value="1"/>
</dbReference>
<keyword evidence="3 10" id="KW-0963">Cytoplasm</keyword>
<dbReference type="InterPro" id="IPR046886">
    <property type="entry name" value="RsmE_MTase_dom"/>
</dbReference>
<comment type="catalytic activity">
    <reaction evidence="9 10">
        <text>uridine(1498) in 16S rRNA + S-adenosyl-L-methionine = N(3)-methyluridine(1498) in 16S rRNA + S-adenosyl-L-homocysteine + H(+)</text>
        <dbReference type="Rhea" id="RHEA:42920"/>
        <dbReference type="Rhea" id="RHEA-COMP:10283"/>
        <dbReference type="Rhea" id="RHEA-COMP:10284"/>
        <dbReference type="ChEBI" id="CHEBI:15378"/>
        <dbReference type="ChEBI" id="CHEBI:57856"/>
        <dbReference type="ChEBI" id="CHEBI:59789"/>
        <dbReference type="ChEBI" id="CHEBI:65315"/>
        <dbReference type="ChEBI" id="CHEBI:74502"/>
        <dbReference type="EC" id="2.1.1.193"/>
    </reaction>
</comment>
<keyword evidence="13" id="KW-1185">Reference proteome</keyword>
<dbReference type="EMBL" id="CP035807">
    <property type="protein sequence ID" value="QEN06294.1"/>
    <property type="molecule type" value="Genomic_DNA"/>
</dbReference>
<evidence type="ECO:0000256" key="9">
    <source>
        <dbReference type="ARBA" id="ARBA00047944"/>
    </source>
</evidence>
<dbReference type="Gene3D" id="3.40.1280.10">
    <property type="match status" value="1"/>
</dbReference>
<dbReference type="SUPFAM" id="SSF75217">
    <property type="entry name" value="alpha/beta knot"/>
    <property type="match status" value="1"/>
</dbReference>
<dbReference type="GO" id="GO:0070475">
    <property type="term" value="P:rRNA base methylation"/>
    <property type="evidence" value="ECO:0007669"/>
    <property type="project" value="TreeGrafter"/>
</dbReference>
<dbReference type="InterPro" id="IPR029028">
    <property type="entry name" value="Alpha/beta_knot_MTases"/>
</dbReference>